<evidence type="ECO:0000259" key="1">
    <source>
        <dbReference type="Pfam" id="PF02120"/>
    </source>
</evidence>
<evidence type="ECO:0000313" key="2">
    <source>
        <dbReference type="EMBL" id="KJV29721.1"/>
    </source>
</evidence>
<sequence length="387" mass="41183">MIIQPTSLAAQLWAGAAAGTTAAAAQSWAVGTLLAARVLGQTDVGKVLLDIGGMAVEADAAGTPLPQQFQVRVMTQGAQPQLEVVAGNTDERVAMQGLRERLPQQNGYSQLLSVLSALARRPVARVLPEPLRTALATLEASISKPAELGTPEGMKQAIAKSGAFLEAHLAAPHDPAPANDDFKAALLALRRTLADIPQTRQAMIQAPSRPFTDTPPPLAQRALVAQPRAAELLADETNADGLVSHLRTDVRAALARVEITQLESQPQAGLWMVEIPLAGVRGYDVLQLRIEEGKPSPGEPEGTWTVGFAIDPPTLGAVQGEIQLRGLRVSVRLWAQYPETVGRLENAFTTLRRVLEKSNLQLDHFACMHGLPVPTSAYSAVLLEARA</sequence>
<comment type="caution">
    <text evidence="2">The sequence shown here is derived from an EMBL/GenBank/DDBJ whole genome shotgun (WGS) entry which is preliminary data.</text>
</comment>
<dbReference type="Proteomes" id="UP000033651">
    <property type="component" value="Unassembled WGS sequence"/>
</dbReference>
<dbReference type="Pfam" id="PF02120">
    <property type="entry name" value="Flg_hook"/>
    <property type="match status" value="1"/>
</dbReference>
<dbReference type="RefSeq" id="WP_045830626.1">
    <property type="nucleotide sequence ID" value="NZ_JZRB01000035.1"/>
</dbReference>
<accession>A0A0F3KEY8</accession>
<feature type="domain" description="Flagellar hook-length control protein-like C-terminal" evidence="1">
    <location>
        <begin position="300"/>
        <end position="370"/>
    </location>
</feature>
<name>A0A0F3KEY8_9GAMM</name>
<keyword evidence="3" id="KW-1185">Reference proteome</keyword>
<dbReference type="Gene3D" id="3.30.750.140">
    <property type="match status" value="1"/>
</dbReference>
<proteinExistence type="predicted"/>
<reference evidence="2 3" key="1">
    <citation type="submission" date="2015-03" db="EMBL/GenBank/DDBJ databases">
        <title>Draft genome sequence of Luteibacter yeojuensis strain SU11.</title>
        <authorList>
            <person name="Sulaiman J."/>
            <person name="Priya K."/>
            <person name="Chan K.-G."/>
        </authorList>
    </citation>
    <scope>NUCLEOTIDE SEQUENCE [LARGE SCALE GENOMIC DNA]</scope>
    <source>
        <strain evidence="2 3">SU11</strain>
    </source>
</reference>
<dbReference type="OrthoDB" id="5644314at2"/>
<protein>
    <recommendedName>
        <fullName evidence="1">Flagellar hook-length control protein-like C-terminal domain-containing protein</fullName>
    </recommendedName>
</protein>
<dbReference type="InterPro" id="IPR021136">
    <property type="entry name" value="Flagellar_hook_control-like_C"/>
</dbReference>
<dbReference type="PATRIC" id="fig|345309.4.peg.2765"/>
<dbReference type="AlphaFoldDB" id="A0A0F3KEY8"/>
<gene>
    <name evidence="2" type="ORF">VI08_15775</name>
</gene>
<dbReference type="EMBL" id="JZRB01000035">
    <property type="protein sequence ID" value="KJV29721.1"/>
    <property type="molecule type" value="Genomic_DNA"/>
</dbReference>
<organism evidence="2 3">
    <name type="scientific">Luteibacter yeojuensis</name>
    <dbReference type="NCBI Taxonomy" id="345309"/>
    <lineage>
        <taxon>Bacteria</taxon>
        <taxon>Pseudomonadati</taxon>
        <taxon>Pseudomonadota</taxon>
        <taxon>Gammaproteobacteria</taxon>
        <taxon>Lysobacterales</taxon>
        <taxon>Rhodanobacteraceae</taxon>
        <taxon>Luteibacter</taxon>
    </lineage>
</organism>
<dbReference type="InterPro" id="IPR038610">
    <property type="entry name" value="FliK-like_C_sf"/>
</dbReference>
<evidence type="ECO:0000313" key="3">
    <source>
        <dbReference type="Proteomes" id="UP000033651"/>
    </source>
</evidence>